<proteinExistence type="predicted"/>
<evidence type="ECO:0000313" key="2">
    <source>
        <dbReference type="Ensembl" id="ENSRROP00000004950.1"/>
    </source>
</evidence>
<evidence type="ECO:0000313" key="3">
    <source>
        <dbReference type="Proteomes" id="UP000233200"/>
    </source>
</evidence>
<name>A0A2K6NKY9_RHIRO</name>
<evidence type="ECO:0000256" key="1">
    <source>
        <dbReference type="SAM" id="MobiDB-lite"/>
    </source>
</evidence>
<dbReference type="AlphaFoldDB" id="A0A2K6NKY9"/>
<keyword evidence="3" id="KW-1185">Reference proteome</keyword>
<dbReference type="Proteomes" id="UP000233200">
    <property type="component" value="Unplaced"/>
</dbReference>
<protein>
    <submittedName>
        <fullName evidence="2">Uncharacterized protein</fullName>
    </submittedName>
</protein>
<feature type="region of interest" description="Disordered" evidence="1">
    <location>
        <begin position="1"/>
        <end position="20"/>
    </location>
</feature>
<organism evidence="2 3">
    <name type="scientific">Rhinopithecus roxellana</name>
    <name type="common">Golden snub-nosed monkey</name>
    <name type="synonym">Pygathrix roxellana</name>
    <dbReference type="NCBI Taxonomy" id="61622"/>
    <lineage>
        <taxon>Eukaryota</taxon>
        <taxon>Metazoa</taxon>
        <taxon>Chordata</taxon>
        <taxon>Craniata</taxon>
        <taxon>Vertebrata</taxon>
        <taxon>Euteleostomi</taxon>
        <taxon>Mammalia</taxon>
        <taxon>Eutheria</taxon>
        <taxon>Euarchontoglires</taxon>
        <taxon>Primates</taxon>
        <taxon>Haplorrhini</taxon>
        <taxon>Catarrhini</taxon>
        <taxon>Cercopithecidae</taxon>
        <taxon>Colobinae</taxon>
        <taxon>Rhinopithecus</taxon>
    </lineage>
</organism>
<dbReference type="Ensembl" id="ENSRROT00000022774.1">
    <property type="protein sequence ID" value="ENSRROP00000004950.1"/>
    <property type="gene ID" value="ENSRROG00000020578.1"/>
</dbReference>
<dbReference type="GeneTree" id="ENSGT00910000147303"/>
<accession>A0A2K6NKY9</accession>
<sequence length="87" mass="9231">MWAPRPHYPPSHSHSTTESSGQLVDASIILSQSKSLVGPPGRAAPDVALWAFPGTTYSLGPISSQVQEVLGVCLCAWQHPALCFCSI</sequence>
<dbReference type="OMA" id="WAPRPHY"/>
<reference evidence="2" key="1">
    <citation type="submission" date="2025-08" db="UniProtKB">
        <authorList>
            <consortium name="Ensembl"/>
        </authorList>
    </citation>
    <scope>IDENTIFICATION</scope>
</reference>
<reference evidence="2" key="2">
    <citation type="submission" date="2025-09" db="UniProtKB">
        <authorList>
            <consortium name="Ensembl"/>
        </authorList>
    </citation>
    <scope>IDENTIFICATION</scope>
</reference>